<organism evidence="2 3">
    <name type="scientific">Variovorax beijingensis</name>
    <dbReference type="NCBI Taxonomy" id="2496117"/>
    <lineage>
        <taxon>Bacteria</taxon>
        <taxon>Pseudomonadati</taxon>
        <taxon>Pseudomonadota</taxon>
        <taxon>Betaproteobacteria</taxon>
        <taxon>Burkholderiales</taxon>
        <taxon>Comamonadaceae</taxon>
        <taxon>Variovorax</taxon>
    </lineage>
</organism>
<comment type="caution">
    <text evidence="2">The sequence shown here is derived from an EMBL/GenBank/DDBJ whole genome shotgun (WGS) entry which is preliminary data.</text>
</comment>
<accession>A0ABY0A966</accession>
<sequence length="71" mass="7504">MKNSQGKQAPSRRSNAGPALNCNVEVEPSSIDFLNEGAVFVAGSTSDCGCFISPMPEPKKGHRRSPAGTKR</sequence>
<dbReference type="RefSeq" id="WP_125964937.1">
    <property type="nucleotide sequence ID" value="NZ_RXFQ01000004.1"/>
</dbReference>
<protein>
    <submittedName>
        <fullName evidence="2">Uncharacterized protein</fullName>
    </submittedName>
</protein>
<proteinExistence type="predicted"/>
<feature type="compositionally biased region" description="Polar residues" evidence="1">
    <location>
        <begin position="1"/>
        <end position="14"/>
    </location>
</feature>
<evidence type="ECO:0000313" key="2">
    <source>
        <dbReference type="EMBL" id="RSZ40074.1"/>
    </source>
</evidence>
<name>A0ABY0A966_9BURK</name>
<feature type="region of interest" description="Disordered" evidence="1">
    <location>
        <begin position="1"/>
        <end position="21"/>
    </location>
</feature>
<dbReference type="Proteomes" id="UP000271137">
    <property type="component" value="Unassembled WGS sequence"/>
</dbReference>
<evidence type="ECO:0000313" key="3">
    <source>
        <dbReference type="Proteomes" id="UP000271137"/>
    </source>
</evidence>
<gene>
    <name evidence="2" type="ORF">EJO66_08000</name>
</gene>
<keyword evidence="3" id="KW-1185">Reference proteome</keyword>
<reference evidence="2 3" key="1">
    <citation type="submission" date="2018-12" db="EMBL/GenBank/DDBJ databases">
        <title>The genome sequences of strain 502.</title>
        <authorList>
            <person name="Gao J."/>
            <person name="Sun J."/>
        </authorList>
    </citation>
    <scope>NUCLEOTIDE SEQUENCE [LARGE SCALE GENOMIC DNA]</scope>
    <source>
        <strain evidence="2 3">502</strain>
    </source>
</reference>
<dbReference type="EMBL" id="RXFQ01000004">
    <property type="protein sequence ID" value="RSZ40074.1"/>
    <property type="molecule type" value="Genomic_DNA"/>
</dbReference>
<evidence type="ECO:0000256" key="1">
    <source>
        <dbReference type="SAM" id="MobiDB-lite"/>
    </source>
</evidence>